<proteinExistence type="predicted"/>
<accession>A0AAD3SIN2</accession>
<evidence type="ECO:0000313" key="2">
    <source>
        <dbReference type="Proteomes" id="UP001279734"/>
    </source>
</evidence>
<organism evidence="1 2">
    <name type="scientific">Nepenthes gracilis</name>
    <name type="common">Slender pitcher plant</name>
    <dbReference type="NCBI Taxonomy" id="150966"/>
    <lineage>
        <taxon>Eukaryota</taxon>
        <taxon>Viridiplantae</taxon>
        <taxon>Streptophyta</taxon>
        <taxon>Embryophyta</taxon>
        <taxon>Tracheophyta</taxon>
        <taxon>Spermatophyta</taxon>
        <taxon>Magnoliopsida</taxon>
        <taxon>eudicotyledons</taxon>
        <taxon>Gunneridae</taxon>
        <taxon>Pentapetalae</taxon>
        <taxon>Caryophyllales</taxon>
        <taxon>Nepenthaceae</taxon>
        <taxon>Nepenthes</taxon>
    </lineage>
</organism>
<sequence>MLGTLTKDINAALDNLADWMSCKQIKLPFVSFPTMAELVSHLGTRRCWSHQSWLQRLLLFQQMPSLLTLKAERLRLSKGDLMLLNLSCTSNGTIFFTVDDKY</sequence>
<dbReference type="Proteomes" id="UP001279734">
    <property type="component" value="Unassembled WGS sequence"/>
</dbReference>
<gene>
    <name evidence="1" type="ORF">Nepgr_013326</name>
</gene>
<name>A0AAD3SIN2_NEPGR</name>
<reference evidence="1" key="1">
    <citation type="submission" date="2023-05" db="EMBL/GenBank/DDBJ databases">
        <title>Nepenthes gracilis genome sequencing.</title>
        <authorList>
            <person name="Fukushima K."/>
        </authorList>
    </citation>
    <scope>NUCLEOTIDE SEQUENCE</scope>
    <source>
        <strain evidence="1">SING2019-196</strain>
    </source>
</reference>
<keyword evidence="2" id="KW-1185">Reference proteome</keyword>
<protein>
    <submittedName>
        <fullName evidence="1">Uncharacterized protein</fullName>
    </submittedName>
</protein>
<dbReference type="AlphaFoldDB" id="A0AAD3SIN2"/>
<comment type="caution">
    <text evidence="1">The sequence shown here is derived from an EMBL/GenBank/DDBJ whole genome shotgun (WGS) entry which is preliminary data.</text>
</comment>
<dbReference type="EMBL" id="BSYO01000011">
    <property type="protein sequence ID" value="GMH11485.1"/>
    <property type="molecule type" value="Genomic_DNA"/>
</dbReference>
<evidence type="ECO:0000313" key="1">
    <source>
        <dbReference type="EMBL" id="GMH11485.1"/>
    </source>
</evidence>